<feature type="domain" description="Glycosyltransferase 2-like" evidence="1">
    <location>
        <begin position="9"/>
        <end position="114"/>
    </location>
</feature>
<accession>A0ABP8FGM8</accession>
<proteinExistence type="predicted"/>
<dbReference type="RefSeq" id="WP_345164456.1">
    <property type="nucleotide sequence ID" value="NZ_BAABGX010000002.1"/>
</dbReference>
<comment type="caution">
    <text evidence="2">The sequence shown here is derived from an EMBL/GenBank/DDBJ whole genome shotgun (WGS) entry which is preliminary data.</text>
</comment>
<evidence type="ECO:0000259" key="1">
    <source>
        <dbReference type="Pfam" id="PF00535"/>
    </source>
</evidence>
<evidence type="ECO:0000313" key="2">
    <source>
        <dbReference type="EMBL" id="GAA4303404.1"/>
    </source>
</evidence>
<dbReference type="PANTHER" id="PTHR43685">
    <property type="entry name" value="GLYCOSYLTRANSFERASE"/>
    <property type="match status" value="1"/>
</dbReference>
<dbReference type="InterPro" id="IPR001173">
    <property type="entry name" value="Glyco_trans_2-like"/>
</dbReference>
<name>A0ABP8FGM8_9BACT</name>
<sequence length="303" mass="34025">MSQVRPEISVVIPLYNKGPYVGATLQSVLDQTFGNYEVVVVDDGSTDDGLQTVKLFTDARIKVVSQANQGVSSARNHGVRQAQAPFIAFLDADDLWQPTYLQEMLGFIQQYPNCGLYIAAHKVAEKNKVQDPDKGLPNGLVPDYFKAELDHKITRLSSTVVPRAVCEKVGCFPMGMVSGEDTYFCGKVAIAHPVAFLNKPLVIYNQQYSGLSTRSFKGDACAESWCDLYQPGQYYQNELVAVKALKAGIRFALSMHRDQSRIIEKKTAYTTLFRKKWRYLYFLNRVPTAFIVLYKKIKPLLAK</sequence>
<keyword evidence="3" id="KW-1185">Reference proteome</keyword>
<dbReference type="InterPro" id="IPR029044">
    <property type="entry name" value="Nucleotide-diphossugar_trans"/>
</dbReference>
<dbReference type="InterPro" id="IPR050834">
    <property type="entry name" value="Glycosyltransf_2"/>
</dbReference>
<evidence type="ECO:0000313" key="3">
    <source>
        <dbReference type="Proteomes" id="UP001501844"/>
    </source>
</evidence>
<dbReference type="PANTHER" id="PTHR43685:SF2">
    <property type="entry name" value="GLYCOSYLTRANSFERASE 2-LIKE DOMAIN-CONTAINING PROTEIN"/>
    <property type="match status" value="1"/>
</dbReference>
<dbReference type="EMBL" id="BAABGX010000002">
    <property type="protein sequence ID" value="GAA4303404.1"/>
    <property type="molecule type" value="Genomic_DNA"/>
</dbReference>
<dbReference type="Pfam" id="PF00535">
    <property type="entry name" value="Glycos_transf_2"/>
    <property type="match status" value="1"/>
</dbReference>
<protein>
    <recommendedName>
        <fullName evidence="1">Glycosyltransferase 2-like domain-containing protein</fullName>
    </recommendedName>
</protein>
<reference evidence="3" key="1">
    <citation type="journal article" date="2019" name="Int. J. Syst. Evol. Microbiol.">
        <title>The Global Catalogue of Microorganisms (GCM) 10K type strain sequencing project: providing services to taxonomists for standard genome sequencing and annotation.</title>
        <authorList>
            <consortium name="The Broad Institute Genomics Platform"/>
            <consortium name="The Broad Institute Genome Sequencing Center for Infectious Disease"/>
            <person name="Wu L."/>
            <person name="Ma J."/>
        </authorList>
    </citation>
    <scope>NUCLEOTIDE SEQUENCE [LARGE SCALE GENOMIC DNA]</scope>
    <source>
        <strain evidence="3">JCM 17917</strain>
    </source>
</reference>
<dbReference type="Gene3D" id="3.90.550.10">
    <property type="entry name" value="Spore Coat Polysaccharide Biosynthesis Protein SpsA, Chain A"/>
    <property type="match status" value="1"/>
</dbReference>
<dbReference type="CDD" id="cd00761">
    <property type="entry name" value="Glyco_tranf_GTA_type"/>
    <property type="match status" value="1"/>
</dbReference>
<dbReference type="Proteomes" id="UP001501844">
    <property type="component" value="Unassembled WGS sequence"/>
</dbReference>
<organism evidence="2 3">
    <name type="scientific">Nibribacter koreensis</name>
    <dbReference type="NCBI Taxonomy" id="1084519"/>
    <lineage>
        <taxon>Bacteria</taxon>
        <taxon>Pseudomonadati</taxon>
        <taxon>Bacteroidota</taxon>
        <taxon>Cytophagia</taxon>
        <taxon>Cytophagales</taxon>
        <taxon>Hymenobacteraceae</taxon>
        <taxon>Nibribacter</taxon>
    </lineage>
</organism>
<dbReference type="SUPFAM" id="SSF53448">
    <property type="entry name" value="Nucleotide-diphospho-sugar transferases"/>
    <property type="match status" value="1"/>
</dbReference>
<gene>
    <name evidence="2" type="ORF">GCM10023183_16020</name>
</gene>